<protein>
    <submittedName>
        <fullName evidence="2">Uncharacterized protein</fullName>
    </submittedName>
</protein>
<dbReference type="AlphaFoldDB" id="A0A0H3KXI6"/>
<dbReference type="EMBL" id="AP012032">
    <property type="protein sequence ID" value="BAK10363.1"/>
    <property type="molecule type" value="Genomic_DNA"/>
</dbReference>
<proteinExistence type="predicted"/>
<dbReference type="eggNOG" id="ENOG5034257">
    <property type="taxonomic scope" value="Bacteria"/>
</dbReference>
<sequence length="322" mass="36348">MALLSHAVQHTPHAEDIAVYRRQRGGQHNKIQDGRGGGNAQMLERQNKRAAVSADLIPRVNGHDDKQRAHVKHQDTHRNRVDSAWDRGCRIFGLTRRNTDDFNAAVGKHHHLQRQQHPNDTVGKKAAIGPQVMDTGRLAAVANPPDDHAKPGQNHHNNGRDLKEREPELHLTKHLHAHQIDRADDQHHAQHPDPVRHLRKPDAHIDPERGDIGNGHDQNFKAVGPAGDVTRHWPEIILRIAGKRAGLRVIDRHLTQRAHDDVRHRTANNIGQQHAGARHFDGVRRAVEQPGADRRSQRHKTDVARAQSAFELVGFLHNNLYL</sequence>
<accession>A0A0H3KXI6</accession>
<evidence type="ECO:0000313" key="2">
    <source>
        <dbReference type="EMBL" id="BAK10363.1"/>
    </source>
</evidence>
<evidence type="ECO:0000256" key="1">
    <source>
        <dbReference type="SAM" id="MobiDB-lite"/>
    </source>
</evidence>
<organism evidence="2 3">
    <name type="scientific">Pantoea ananatis (strain AJ13355)</name>
    <dbReference type="NCBI Taxonomy" id="932677"/>
    <lineage>
        <taxon>Bacteria</taxon>
        <taxon>Pseudomonadati</taxon>
        <taxon>Pseudomonadota</taxon>
        <taxon>Gammaproteobacteria</taxon>
        <taxon>Enterobacterales</taxon>
        <taxon>Erwiniaceae</taxon>
        <taxon>Pantoea</taxon>
    </lineage>
</organism>
<feature type="region of interest" description="Disordered" evidence="1">
    <location>
        <begin position="141"/>
        <end position="161"/>
    </location>
</feature>
<dbReference type="Proteomes" id="UP000006690">
    <property type="component" value="Chromosome"/>
</dbReference>
<evidence type="ECO:0000313" key="3">
    <source>
        <dbReference type="Proteomes" id="UP000006690"/>
    </source>
</evidence>
<gene>
    <name evidence="2" type="ordered locus">PAJ_0283</name>
</gene>
<dbReference type="HOGENOM" id="CLU_862895_0_0_6"/>
<dbReference type="KEGG" id="paj:PAJ_0283"/>
<reference evidence="3" key="1">
    <citation type="journal article" date="2012" name="Appl. Microbiol. Biotechnol.">
        <title>The complete genome sequence of Pantoea ananatis AJ13355, an organism with great biotechnological potential.</title>
        <authorList>
            <person name="Hara Y."/>
            <person name="Kadotani N."/>
            <person name="Izui H."/>
            <person name="Katashkina J.I."/>
            <person name="Kuvaeva T.M."/>
            <person name="Andreeva I.G."/>
            <person name="Golubeva L.I."/>
            <person name="Malko D.B."/>
            <person name="Makeev V.J."/>
            <person name="Mashko S.V."/>
            <person name="Kozlov Y.I."/>
        </authorList>
    </citation>
    <scope>NUCLEOTIDE SEQUENCE [LARGE SCALE GENOMIC DNA]</scope>
    <source>
        <strain evidence="3">AJ13355</strain>
    </source>
</reference>
<name>A0A0H3KXI6_PANAA</name>